<evidence type="ECO:0000313" key="3">
    <source>
        <dbReference type="EMBL" id="GMA18521.1"/>
    </source>
</evidence>
<dbReference type="InterPro" id="IPR036514">
    <property type="entry name" value="SGNH_hydro_sf"/>
</dbReference>
<evidence type="ECO:0000313" key="4">
    <source>
        <dbReference type="Proteomes" id="UP001157109"/>
    </source>
</evidence>
<organism evidence="3 4">
    <name type="scientific">Arsenicicoccus piscis</name>
    <dbReference type="NCBI Taxonomy" id="673954"/>
    <lineage>
        <taxon>Bacteria</taxon>
        <taxon>Bacillati</taxon>
        <taxon>Actinomycetota</taxon>
        <taxon>Actinomycetes</taxon>
        <taxon>Micrococcales</taxon>
        <taxon>Intrasporangiaceae</taxon>
        <taxon>Arsenicicoccus</taxon>
    </lineage>
</organism>
<feature type="region of interest" description="Disordered" evidence="1">
    <location>
        <begin position="1"/>
        <end position="22"/>
    </location>
</feature>
<evidence type="ECO:0000259" key="2">
    <source>
        <dbReference type="Pfam" id="PF13472"/>
    </source>
</evidence>
<accession>A0ABQ6HJ25</accession>
<name>A0ABQ6HJ25_9MICO</name>
<feature type="compositionally biased region" description="Low complexity" evidence="1">
    <location>
        <begin position="193"/>
        <end position="202"/>
    </location>
</feature>
<evidence type="ECO:0000256" key="1">
    <source>
        <dbReference type="SAM" id="MobiDB-lite"/>
    </source>
</evidence>
<dbReference type="Proteomes" id="UP001157109">
    <property type="component" value="Unassembled WGS sequence"/>
</dbReference>
<feature type="compositionally biased region" description="Low complexity" evidence="1">
    <location>
        <begin position="11"/>
        <end position="22"/>
    </location>
</feature>
<feature type="compositionally biased region" description="Low complexity" evidence="1">
    <location>
        <begin position="140"/>
        <end position="186"/>
    </location>
</feature>
<sequence length="202" mass="21225">MVFRDPQQFNPSPHADASADPAAGPRDVGLVFIGDSLVAGYGDPKGLGWVSRVVARTQHPDLDLTSYNLGIRGDSSADVLARWRTECPPRWAARTERRLVIGVGAGDVQRGITTARSRLNLANILDDAQSQGIAAFVVGTPRARTRSSTPPSRSSTRPRPTCAHAAASRSSTATSRSSATTSGPRTSTPPPTGSTRARPATA</sequence>
<keyword evidence="4" id="KW-1185">Reference proteome</keyword>
<dbReference type="EMBL" id="BSUJ01000001">
    <property type="protein sequence ID" value="GMA18521.1"/>
    <property type="molecule type" value="Genomic_DNA"/>
</dbReference>
<dbReference type="SUPFAM" id="SSF52266">
    <property type="entry name" value="SGNH hydrolase"/>
    <property type="match status" value="1"/>
</dbReference>
<dbReference type="Pfam" id="PF13472">
    <property type="entry name" value="Lipase_GDSL_2"/>
    <property type="match status" value="1"/>
</dbReference>
<gene>
    <name evidence="3" type="ORF">GCM10025862_05420</name>
</gene>
<protein>
    <recommendedName>
        <fullName evidence="2">SGNH hydrolase-type esterase domain-containing protein</fullName>
    </recommendedName>
</protein>
<reference evidence="4" key="1">
    <citation type="journal article" date="2019" name="Int. J. Syst. Evol. Microbiol.">
        <title>The Global Catalogue of Microorganisms (GCM) 10K type strain sequencing project: providing services to taxonomists for standard genome sequencing and annotation.</title>
        <authorList>
            <consortium name="The Broad Institute Genomics Platform"/>
            <consortium name="The Broad Institute Genome Sequencing Center for Infectious Disease"/>
            <person name="Wu L."/>
            <person name="Ma J."/>
        </authorList>
    </citation>
    <scope>NUCLEOTIDE SEQUENCE [LARGE SCALE GENOMIC DNA]</scope>
    <source>
        <strain evidence="4">NBRC 105830</strain>
    </source>
</reference>
<feature type="domain" description="SGNH hydrolase-type esterase" evidence="2">
    <location>
        <begin position="32"/>
        <end position="152"/>
    </location>
</feature>
<dbReference type="InterPro" id="IPR013830">
    <property type="entry name" value="SGNH_hydro"/>
</dbReference>
<dbReference type="Gene3D" id="3.40.50.1110">
    <property type="entry name" value="SGNH hydrolase"/>
    <property type="match status" value="1"/>
</dbReference>
<proteinExistence type="predicted"/>
<comment type="caution">
    <text evidence="3">The sequence shown here is derived from an EMBL/GenBank/DDBJ whole genome shotgun (WGS) entry which is preliminary data.</text>
</comment>
<feature type="region of interest" description="Disordered" evidence="1">
    <location>
        <begin position="137"/>
        <end position="202"/>
    </location>
</feature>